<reference evidence="1 2" key="1">
    <citation type="submission" date="2017-04" db="EMBL/GenBank/DDBJ databases">
        <authorList>
            <person name="Afonso C.L."/>
            <person name="Miller P.J."/>
            <person name="Scott M.A."/>
            <person name="Spackman E."/>
            <person name="Goraichik I."/>
            <person name="Dimitrov K.M."/>
            <person name="Suarez D.L."/>
            <person name="Swayne D.E."/>
        </authorList>
    </citation>
    <scope>NUCLEOTIDE SEQUENCE [LARGE SCALE GENOMIC DNA]</scope>
    <source>
        <strain evidence="1 2">ToBE</strain>
    </source>
</reference>
<evidence type="ECO:0000313" key="1">
    <source>
        <dbReference type="EMBL" id="SMB95740.1"/>
    </source>
</evidence>
<protein>
    <submittedName>
        <fullName evidence="1">Putative phage regulatory protein</fullName>
    </submittedName>
</protein>
<name>A0A1W1VR82_9FIRM</name>
<organism evidence="1 2">
    <name type="scientific">Thermanaeromonas toyohensis ToBE</name>
    <dbReference type="NCBI Taxonomy" id="698762"/>
    <lineage>
        <taxon>Bacteria</taxon>
        <taxon>Bacillati</taxon>
        <taxon>Bacillota</taxon>
        <taxon>Clostridia</taxon>
        <taxon>Neomoorellales</taxon>
        <taxon>Neomoorellaceae</taxon>
        <taxon>Thermanaeromonas</taxon>
    </lineage>
</organism>
<keyword evidence="2" id="KW-1185">Reference proteome</keyword>
<accession>A0A1W1VR82</accession>
<dbReference type="AlphaFoldDB" id="A0A1W1VR82"/>
<dbReference type="EMBL" id="LT838272">
    <property type="protein sequence ID" value="SMB95740.1"/>
    <property type="molecule type" value="Genomic_DNA"/>
</dbReference>
<sequence>MATSDREIRREICNSLIKKYGKDPGTLIVHELKVCQGEARIDIALVNGALHGYEIKSDRDTLERLPGQIKIYNRVFDTITIVTGASHLKEVATLIPPWWGIKVATRMNSGEIAITDMRQPESNTNVDAFSLAQFLWRDELLDLLMRHNVGKEIKRLTRSKLWAYVAENISLEELKAHVRDCLKKRQAWRPDVLRT</sequence>
<dbReference type="STRING" id="698762.SAMN00808754_1310"/>
<evidence type="ECO:0000313" key="2">
    <source>
        <dbReference type="Proteomes" id="UP000192569"/>
    </source>
</evidence>
<proteinExistence type="predicted"/>
<dbReference type="InterPro" id="IPR047729">
    <property type="entry name" value="Sce7726-like"/>
</dbReference>
<gene>
    <name evidence="1" type="ORF">SAMN00808754_1310</name>
</gene>
<dbReference type="NCBIfam" id="NF033832">
    <property type="entry name" value="sce7726_fam"/>
    <property type="match status" value="1"/>
</dbReference>
<dbReference type="Proteomes" id="UP000192569">
    <property type="component" value="Chromosome I"/>
</dbReference>